<dbReference type="Gene3D" id="1.10.3720.10">
    <property type="entry name" value="MetI-like"/>
    <property type="match status" value="1"/>
</dbReference>
<dbReference type="EMBL" id="JADBHS010000013">
    <property type="protein sequence ID" value="MBE2986848.1"/>
    <property type="molecule type" value="Genomic_DNA"/>
</dbReference>
<keyword evidence="6 9" id="KW-0812">Transmembrane</keyword>
<dbReference type="InterPro" id="IPR000515">
    <property type="entry name" value="MetI-like"/>
</dbReference>
<dbReference type="GO" id="GO:0005886">
    <property type="term" value="C:plasma membrane"/>
    <property type="evidence" value="ECO:0007669"/>
    <property type="project" value="UniProtKB-SubCell"/>
</dbReference>
<dbReference type="Pfam" id="PF11812">
    <property type="entry name" value="DUF3333"/>
    <property type="match status" value="1"/>
</dbReference>
<gene>
    <name evidence="12" type="primary">pstA</name>
    <name evidence="11" type="ORF">CCAL12919_06920</name>
    <name evidence="12" type="ORF">CCAL9337_07900</name>
</gene>
<proteinExistence type="inferred from homology"/>
<evidence type="ECO:0000256" key="7">
    <source>
        <dbReference type="ARBA" id="ARBA00022989"/>
    </source>
</evidence>
<evidence type="ECO:0000256" key="3">
    <source>
        <dbReference type="ARBA" id="ARBA00016864"/>
    </source>
</evidence>
<dbReference type="AlphaFoldDB" id="A0AAW3ZXB1"/>
<reference evidence="11 14" key="2">
    <citation type="submission" date="2020-10" db="EMBL/GenBank/DDBJ databases">
        <title>Campylobacter californiensis sp. nov. isolated from cattle and feral swine in California.</title>
        <authorList>
            <person name="Miller W.G."/>
        </authorList>
    </citation>
    <scope>NUCLEOTIDE SEQUENCE [LARGE SCALE GENOMIC DNA]</scope>
    <source>
        <strain evidence="11 14">RM12919</strain>
    </source>
</reference>
<keyword evidence="8 9" id="KW-0472">Membrane</keyword>
<evidence type="ECO:0000313" key="14">
    <source>
        <dbReference type="Proteomes" id="UP001318760"/>
    </source>
</evidence>
<feature type="domain" description="ABC transmembrane type-1" evidence="10">
    <location>
        <begin position="173"/>
        <end position="380"/>
    </location>
</feature>
<dbReference type="GO" id="GO:0005315">
    <property type="term" value="F:phosphate transmembrane transporter activity"/>
    <property type="evidence" value="ECO:0007669"/>
    <property type="project" value="InterPro"/>
</dbReference>
<name>A0AAW3ZXB1_9BACT</name>
<organism evidence="12 13">
    <name type="scientific">Campylobacter californiensis</name>
    <dbReference type="NCBI Taxonomy" id="1032243"/>
    <lineage>
        <taxon>Bacteria</taxon>
        <taxon>Pseudomonadati</taxon>
        <taxon>Campylobacterota</taxon>
        <taxon>Epsilonproteobacteria</taxon>
        <taxon>Campylobacterales</taxon>
        <taxon>Campylobacteraceae</taxon>
        <taxon>Campylobacter</taxon>
    </lineage>
</organism>
<evidence type="ECO:0000313" key="12">
    <source>
        <dbReference type="EMBL" id="MBE3608638.1"/>
    </source>
</evidence>
<evidence type="ECO:0000256" key="4">
    <source>
        <dbReference type="ARBA" id="ARBA00022448"/>
    </source>
</evidence>
<comment type="subcellular location">
    <subcellularLocation>
        <location evidence="1 9">Cell membrane</location>
        <topology evidence="1 9">Multi-pass membrane protein</topology>
    </subcellularLocation>
</comment>
<feature type="transmembrane region" description="Helical" evidence="9">
    <location>
        <begin position="245"/>
        <end position="268"/>
    </location>
</feature>
<comment type="caution">
    <text evidence="12">The sequence shown here is derived from an EMBL/GenBank/DDBJ whole genome shotgun (WGS) entry which is preliminary data.</text>
</comment>
<comment type="similarity">
    <text evidence="2 9">Belongs to the binding-protein-dependent transport system permease family. CysTW subfamily.</text>
</comment>
<dbReference type="CDD" id="cd06261">
    <property type="entry name" value="TM_PBP2"/>
    <property type="match status" value="1"/>
</dbReference>
<evidence type="ECO:0000256" key="9">
    <source>
        <dbReference type="RuleBase" id="RU363043"/>
    </source>
</evidence>
<evidence type="ECO:0000313" key="13">
    <source>
        <dbReference type="Proteomes" id="UP000650616"/>
    </source>
</evidence>
<protein>
    <recommendedName>
        <fullName evidence="3 9">Phosphate transport system permease protein PstA</fullName>
    </recommendedName>
</protein>
<keyword evidence="7 9" id="KW-1133">Transmembrane helix</keyword>
<evidence type="ECO:0000313" key="11">
    <source>
        <dbReference type="EMBL" id="MBE2986848.1"/>
    </source>
</evidence>
<sequence>MTNSKNQSDFELKELKIRHFKGRVFKFICSFALLFCVGFLAIFLYKVASLGAGAFSTYYLKQEILITENLLNNPRDALPRQLHGIVSRAWFWEFGNFLQENKNLINTKREFEILLNANAKQYLKNQTSKLSAKNMQLLDELREKGLIVSKFNKEFFLNGDSKIPEAAGVLSSIVGTMLTMFVAMVTSVPIAIASAIYIEEFLKDGKFKSILQVNINNLAAVPSILFGLLGLGVFVNLFGLARGSALAGGLTLSLMSLPIVIVSTTAALKAVPNSIRQAGMALGISKVDVVKDHVLPSAFGGILTGSIVSLAQIIGETAPLIIIGMIAFVPQTPTSLSDATTVIPAQIFSWASMPEFAYVERTNAAILVLLALLLVMNLVAFYLRKKYQKKG</sequence>
<feature type="transmembrane region" description="Helical" evidence="9">
    <location>
        <begin position="364"/>
        <end position="383"/>
    </location>
</feature>
<dbReference type="PANTHER" id="PTHR43470">
    <property type="entry name" value="PHOSPHATE TRANSPORT SYSTEM PERMEASE PROTEIN PSTA-RELATED"/>
    <property type="match status" value="1"/>
</dbReference>
<feature type="transmembrane region" description="Helical" evidence="9">
    <location>
        <begin position="218"/>
        <end position="239"/>
    </location>
</feature>
<accession>A0AAW3ZXB1</accession>
<evidence type="ECO:0000256" key="8">
    <source>
        <dbReference type="ARBA" id="ARBA00023136"/>
    </source>
</evidence>
<dbReference type="InterPro" id="IPR035906">
    <property type="entry name" value="MetI-like_sf"/>
</dbReference>
<dbReference type="NCBIfam" id="TIGR00974">
    <property type="entry name" value="3a0107s02c"/>
    <property type="match status" value="1"/>
</dbReference>
<dbReference type="Pfam" id="PF00528">
    <property type="entry name" value="BPD_transp_1"/>
    <property type="match status" value="1"/>
</dbReference>
<evidence type="ECO:0000256" key="1">
    <source>
        <dbReference type="ARBA" id="ARBA00004651"/>
    </source>
</evidence>
<dbReference type="Proteomes" id="UP001318760">
    <property type="component" value="Unassembled WGS sequence"/>
</dbReference>
<evidence type="ECO:0000256" key="5">
    <source>
        <dbReference type="ARBA" id="ARBA00022475"/>
    </source>
</evidence>
<evidence type="ECO:0000259" key="10">
    <source>
        <dbReference type="PROSITE" id="PS50928"/>
    </source>
</evidence>
<comment type="caution">
    <text evidence="9">Lacks conserved residue(s) required for the propagation of feature annotation.</text>
</comment>
<feature type="transmembrane region" description="Helical" evidence="9">
    <location>
        <begin position="173"/>
        <end position="198"/>
    </location>
</feature>
<dbReference type="InterPro" id="IPR024573">
    <property type="entry name" value="DUF3333"/>
</dbReference>
<keyword evidence="4" id="KW-0813">Transport</keyword>
<dbReference type="GO" id="GO:0035435">
    <property type="term" value="P:phosphate ion transmembrane transport"/>
    <property type="evidence" value="ECO:0007669"/>
    <property type="project" value="InterPro"/>
</dbReference>
<feature type="transmembrane region" description="Helical" evidence="9">
    <location>
        <begin position="24"/>
        <end position="45"/>
    </location>
</feature>
<evidence type="ECO:0000256" key="2">
    <source>
        <dbReference type="ARBA" id="ARBA00007069"/>
    </source>
</evidence>
<dbReference type="InterPro" id="IPR005672">
    <property type="entry name" value="Phosphate_PstA"/>
</dbReference>
<keyword evidence="5 9" id="KW-1003">Cell membrane</keyword>
<dbReference type="EMBL" id="LIWG01000011">
    <property type="protein sequence ID" value="MBE3608638.1"/>
    <property type="molecule type" value="Genomic_DNA"/>
</dbReference>
<reference evidence="12 13" key="1">
    <citation type="submission" date="2015-08" db="EMBL/GenBank/DDBJ databases">
        <title>Comparative genomics of the Campylobacter concisus group.</title>
        <authorList>
            <person name="Yee E."/>
            <person name="Chapman M.H."/>
            <person name="Huynh S."/>
            <person name="Bono J.L."/>
            <person name="On S.L."/>
            <person name="St Leger J."/>
            <person name="Foster G."/>
            <person name="Parker C.T."/>
            <person name="Miller W.G."/>
        </authorList>
    </citation>
    <scope>NUCLEOTIDE SEQUENCE [LARGE SCALE GENOMIC DNA]</scope>
    <source>
        <strain evidence="12 13">RM9337</strain>
    </source>
</reference>
<dbReference type="PROSITE" id="PS50928">
    <property type="entry name" value="ABC_TM1"/>
    <property type="match status" value="1"/>
</dbReference>
<evidence type="ECO:0000256" key="6">
    <source>
        <dbReference type="ARBA" id="ARBA00022692"/>
    </source>
</evidence>
<dbReference type="Proteomes" id="UP000650616">
    <property type="component" value="Unassembled WGS sequence"/>
</dbReference>
<dbReference type="SUPFAM" id="SSF161098">
    <property type="entry name" value="MetI-like"/>
    <property type="match status" value="1"/>
</dbReference>
<keyword evidence="13" id="KW-1185">Reference proteome</keyword>
<dbReference type="PANTHER" id="PTHR43470:SF5">
    <property type="entry name" value="PHOSPHATE TRANSPORT SYSTEM PERMEASE PROTEIN PSTA"/>
    <property type="match status" value="1"/>
</dbReference>